<feature type="repeat" description="WD" evidence="3">
    <location>
        <begin position="825"/>
        <end position="858"/>
    </location>
</feature>
<dbReference type="Gene3D" id="3.40.50.300">
    <property type="entry name" value="P-loop containing nucleotide triphosphate hydrolases"/>
    <property type="match status" value="1"/>
</dbReference>
<dbReference type="InterPro" id="IPR000157">
    <property type="entry name" value="TIR_dom"/>
</dbReference>
<dbReference type="PROSITE" id="PS50294">
    <property type="entry name" value="WD_REPEATS_REGION"/>
    <property type="match status" value="7"/>
</dbReference>
<dbReference type="PROSITE" id="PS50082">
    <property type="entry name" value="WD_REPEATS_2"/>
    <property type="match status" value="12"/>
</dbReference>
<keyword evidence="2" id="KW-0677">Repeat</keyword>
<evidence type="ECO:0000256" key="1">
    <source>
        <dbReference type="ARBA" id="ARBA00022574"/>
    </source>
</evidence>
<dbReference type="SUPFAM" id="SSF50978">
    <property type="entry name" value="WD40 repeat-like"/>
    <property type="match status" value="1"/>
</dbReference>
<feature type="repeat" description="WD" evidence="3">
    <location>
        <begin position="961"/>
        <end position="994"/>
    </location>
</feature>
<comment type="caution">
    <text evidence="6">The sequence shown here is derived from an EMBL/GenBank/DDBJ whole genome shotgun (WGS) entry which is preliminary data.</text>
</comment>
<feature type="repeat" description="WD" evidence="3">
    <location>
        <begin position="1097"/>
        <end position="1131"/>
    </location>
</feature>
<accession>A0ABV9ZHW4</accession>
<dbReference type="InterPro" id="IPR015943">
    <property type="entry name" value="WD40/YVTN_repeat-like_dom_sf"/>
</dbReference>
<feature type="repeat" description="WD" evidence="3">
    <location>
        <begin position="733"/>
        <end position="774"/>
    </location>
</feature>
<feature type="repeat" description="WD" evidence="3">
    <location>
        <begin position="1233"/>
        <end position="1267"/>
    </location>
</feature>
<dbReference type="Pfam" id="PF13676">
    <property type="entry name" value="TIR_2"/>
    <property type="match status" value="1"/>
</dbReference>
<feature type="repeat" description="WD" evidence="3">
    <location>
        <begin position="688"/>
        <end position="729"/>
    </location>
</feature>
<evidence type="ECO:0000313" key="6">
    <source>
        <dbReference type="EMBL" id="MFC5139064.1"/>
    </source>
</evidence>
<dbReference type="EMBL" id="JBHSKG010000005">
    <property type="protein sequence ID" value="MFC5139064.1"/>
    <property type="molecule type" value="Genomic_DNA"/>
</dbReference>
<dbReference type="InterPro" id="IPR036322">
    <property type="entry name" value="WD40_repeat_dom_sf"/>
</dbReference>
<dbReference type="PANTHER" id="PTHR19848:SF8">
    <property type="entry name" value="F-BOX AND WD REPEAT DOMAIN CONTAINING 7"/>
    <property type="match status" value="1"/>
</dbReference>
<sequence>MARVFVSHASADRGPSGRLRRWLVDAGHDVFLDRDPQDGITPGEKWEERLYASLRWADVVVCVVTEAYCRSAWCTAEVVIARSQGARLLPMLAEPGVRHELLQSLQNLDLTKDQAAARDRLDAVLREIDVAGGRGWPDDLSPYPGLDPFDADRHRAFFGREDDVRTLVSALRTPSARSEAEVLVVVGPSGCGKSSLVRAGLVPAVASEPDAWALAPCRPGRDPLGAVVRELAMTARSLGRPERSIPDLRQMVHTGGLADVVDDLLLAVPGGRRDRLLVVVDQFEELLTQADAAARADFARVLLPALGRPLQVVATLRPEFLDRLLSSAELADLPTRVHTIAPMRREGLVAAIVKPAQLAGLELDEGLVDRLVADTGGGDALPLLAYTLAQLTEGAARNGIYRHAQISLTRYDQLGGVRGALAQQADRALADAEKAGGRDRDAVVRELLGLVVVDEQGRPVRWRVPWHELSVPAARELDEFVRRRLLTTHSEPSSSGAVVEVAHEAFLSAWPPLAEAIDRESTALRARRLVEQAAGDWAARGGGTGGLWEGAQLAGVVADLGARPHRTRPGHRIGLATDQIQLSPGAREFLLTSVIRDRRRRHRAVAVLSILLLVAVVAGVAALLQARSATSAQRQAVARQLLTQADAARATDTRAALRLGLAAAQIAPDPAADANLVDTLSHTRYARTLPHTSEVTTTAYSPDGSTMVTGGMDGSATIWDLTDPSRPTQIGAMPVQRGYVYDITFSPDGRTLATTGSDTTVGLWDITDRAAPRPLGTPLTGHSAEAHAVAFSPDGHTLASVGFDGRLILRDVTDPRRSTTTVEVPTGHAGHVYDVAYAPDGRTLATAGADDTVRLWNVTDRTHPSPLGAPLAGASNAVWSTAFAPTGATVSAVDQSGELVTWSTDGSGRLVGAPVRVHAGAAYQLAFSPDGTMLATAGADHEVGLFTATDLTRPMRIGEPLRAHADQVYTVAFAPHGRWLTSAGPDRTTVLWDLAGPPHPVLLSTLTTGGAGAGRAVAVTPPGRLLATGGQEPAVRLWDLADVAHPRPSGPPIPMPADVGSLAISPDGRLLAAGTNDGSVALVVLEGSGMPRIVGTVPAVGGAVNGVAFAPDGARLAVARDDRSVSLWNIDDPTRPAPDGGPVVVHTGPVYSAAFSADGHTLVTAGAEGAVVDWDVSGPGAPRPIPPGLTAGGPPVFSVAFDPDGTLASGGWDGSVLVWDRSTPGAPRRTPAPSTDGGAIYTVGFDGDGATLAAAGSSGSITLWDVSVPAAPRPLGPTTPTAGSPITALTLPHDRPWLVAAGADGVVRLWDVSALDDLRAHPTARACAIVARGVDPNEWAAAVPDLEFEDTCPAAAEPR</sequence>
<dbReference type="SUPFAM" id="SSF52540">
    <property type="entry name" value="P-loop containing nucleoside triphosphate hydrolases"/>
    <property type="match status" value="1"/>
</dbReference>
<dbReference type="Gene3D" id="2.130.10.10">
    <property type="entry name" value="YVTN repeat-like/Quinoprotein amine dehydrogenase"/>
    <property type="match status" value="5"/>
</dbReference>
<feature type="repeat" description="WD" evidence="3">
    <location>
        <begin position="915"/>
        <end position="946"/>
    </location>
</feature>
<feature type="repeat" description="WD" evidence="3">
    <location>
        <begin position="1189"/>
        <end position="1220"/>
    </location>
</feature>
<dbReference type="InterPro" id="IPR020472">
    <property type="entry name" value="WD40_PAC1"/>
</dbReference>
<evidence type="ECO:0000313" key="7">
    <source>
        <dbReference type="Proteomes" id="UP001596175"/>
    </source>
</evidence>
<dbReference type="CDD" id="cd00200">
    <property type="entry name" value="WD40"/>
    <property type="match status" value="2"/>
</dbReference>
<name>A0ABV9ZHW4_9PSEU</name>
<dbReference type="InterPro" id="IPR035897">
    <property type="entry name" value="Toll_tir_struct_dom_sf"/>
</dbReference>
<dbReference type="RefSeq" id="WP_378021254.1">
    <property type="nucleotide sequence ID" value="NZ_JBHSKG010000005.1"/>
</dbReference>
<evidence type="ECO:0000256" key="4">
    <source>
        <dbReference type="SAM" id="Phobius"/>
    </source>
</evidence>
<dbReference type="Pfam" id="PF00400">
    <property type="entry name" value="WD40"/>
    <property type="match status" value="12"/>
</dbReference>
<organism evidence="6 7">
    <name type="scientific">Actinomycetospora rhizophila</name>
    <dbReference type="NCBI Taxonomy" id="1416876"/>
    <lineage>
        <taxon>Bacteria</taxon>
        <taxon>Bacillati</taxon>
        <taxon>Actinomycetota</taxon>
        <taxon>Actinomycetes</taxon>
        <taxon>Pseudonocardiales</taxon>
        <taxon>Pseudonocardiaceae</taxon>
        <taxon>Actinomycetospora</taxon>
    </lineage>
</organism>
<dbReference type="Pfam" id="PF20703">
    <property type="entry name" value="nSTAND1"/>
    <property type="match status" value="1"/>
</dbReference>
<keyword evidence="4" id="KW-1133">Transmembrane helix</keyword>
<evidence type="ECO:0000259" key="5">
    <source>
        <dbReference type="PROSITE" id="PS50104"/>
    </source>
</evidence>
<gene>
    <name evidence="6" type="ORF">ACFPK1_12550</name>
</gene>
<dbReference type="PRINTS" id="PR00320">
    <property type="entry name" value="GPROTEINBRPT"/>
</dbReference>
<dbReference type="SMART" id="SM00320">
    <property type="entry name" value="WD40"/>
    <property type="match status" value="14"/>
</dbReference>
<feature type="domain" description="TIR" evidence="5">
    <location>
        <begin position="1"/>
        <end position="124"/>
    </location>
</feature>
<keyword evidence="1 3" id="KW-0853">WD repeat</keyword>
<dbReference type="SUPFAM" id="SSF52200">
    <property type="entry name" value="Toll/Interleukin receptor TIR domain"/>
    <property type="match status" value="1"/>
</dbReference>
<dbReference type="InterPro" id="IPR019775">
    <property type="entry name" value="WD40_repeat_CS"/>
</dbReference>
<keyword evidence="7" id="KW-1185">Reference proteome</keyword>
<evidence type="ECO:0000256" key="3">
    <source>
        <dbReference type="PROSITE-ProRule" id="PRU00221"/>
    </source>
</evidence>
<dbReference type="Gene3D" id="3.40.50.10140">
    <property type="entry name" value="Toll/interleukin-1 receptor homology (TIR) domain"/>
    <property type="match status" value="1"/>
</dbReference>
<feature type="repeat" description="WD" evidence="3">
    <location>
        <begin position="779"/>
        <end position="820"/>
    </location>
</feature>
<reference evidence="7" key="1">
    <citation type="journal article" date="2019" name="Int. J. Syst. Evol. Microbiol.">
        <title>The Global Catalogue of Microorganisms (GCM) 10K type strain sequencing project: providing services to taxonomists for standard genome sequencing and annotation.</title>
        <authorList>
            <consortium name="The Broad Institute Genomics Platform"/>
            <consortium name="The Broad Institute Genome Sequencing Center for Infectious Disease"/>
            <person name="Wu L."/>
            <person name="Ma J."/>
        </authorList>
    </citation>
    <scope>NUCLEOTIDE SEQUENCE [LARGE SCALE GENOMIC DNA]</scope>
    <source>
        <strain evidence="7">XZYJ18</strain>
    </source>
</reference>
<keyword evidence="4" id="KW-0812">Transmembrane</keyword>
<dbReference type="PROSITE" id="PS50104">
    <property type="entry name" value="TIR"/>
    <property type="match status" value="1"/>
</dbReference>
<feature type="transmembrane region" description="Helical" evidence="4">
    <location>
        <begin position="604"/>
        <end position="624"/>
    </location>
</feature>
<dbReference type="InterPro" id="IPR049052">
    <property type="entry name" value="nSTAND1"/>
</dbReference>
<protein>
    <submittedName>
        <fullName evidence="6">TIR domain-containing protein</fullName>
    </submittedName>
</protein>
<feature type="repeat" description="WD" evidence="3">
    <location>
        <begin position="1007"/>
        <end position="1040"/>
    </location>
</feature>
<dbReference type="PROSITE" id="PS00678">
    <property type="entry name" value="WD_REPEATS_1"/>
    <property type="match status" value="5"/>
</dbReference>
<dbReference type="PANTHER" id="PTHR19848">
    <property type="entry name" value="WD40 REPEAT PROTEIN"/>
    <property type="match status" value="1"/>
</dbReference>
<dbReference type="SUPFAM" id="SSF69322">
    <property type="entry name" value="Tricorn protease domain 2"/>
    <property type="match status" value="1"/>
</dbReference>
<evidence type="ECO:0000256" key="2">
    <source>
        <dbReference type="ARBA" id="ARBA00022737"/>
    </source>
</evidence>
<dbReference type="InterPro" id="IPR001680">
    <property type="entry name" value="WD40_rpt"/>
</dbReference>
<dbReference type="InterPro" id="IPR027417">
    <property type="entry name" value="P-loop_NTPase"/>
</dbReference>
<feature type="repeat" description="WD" evidence="3">
    <location>
        <begin position="1286"/>
        <end position="1320"/>
    </location>
</feature>
<proteinExistence type="predicted"/>
<feature type="repeat" description="WD" evidence="3">
    <location>
        <begin position="1143"/>
        <end position="1177"/>
    </location>
</feature>
<dbReference type="Proteomes" id="UP001596175">
    <property type="component" value="Unassembled WGS sequence"/>
</dbReference>
<keyword evidence="4" id="KW-0472">Membrane</keyword>